<evidence type="ECO:0000313" key="2">
    <source>
        <dbReference type="Proteomes" id="UP001066276"/>
    </source>
</evidence>
<comment type="caution">
    <text evidence="1">The sequence shown here is derived from an EMBL/GenBank/DDBJ whole genome shotgun (WGS) entry which is preliminary data.</text>
</comment>
<dbReference type="Proteomes" id="UP001066276">
    <property type="component" value="Chromosome 5"/>
</dbReference>
<protein>
    <submittedName>
        <fullName evidence="1">Uncharacterized protein</fullName>
    </submittedName>
</protein>
<proteinExistence type="predicted"/>
<dbReference type="Gene3D" id="3.30.70.1820">
    <property type="entry name" value="L1 transposable element, RRM domain"/>
    <property type="match status" value="1"/>
</dbReference>
<dbReference type="AlphaFoldDB" id="A0AAV7RKG5"/>
<dbReference type="EMBL" id="JANPWB010000009">
    <property type="protein sequence ID" value="KAJ1151295.1"/>
    <property type="molecule type" value="Genomic_DNA"/>
</dbReference>
<gene>
    <name evidence="1" type="ORF">NDU88_004078</name>
</gene>
<reference evidence="1" key="1">
    <citation type="journal article" date="2022" name="bioRxiv">
        <title>Sequencing and chromosome-scale assembly of the giantPleurodeles waltlgenome.</title>
        <authorList>
            <person name="Brown T."/>
            <person name="Elewa A."/>
            <person name="Iarovenko S."/>
            <person name="Subramanian E."/>
            <person name="Araus A.J."/>
            <person name="Petzold A."/>
            <person name="Susuki M."/>
            <person name="Suzuki K.-i.T."/>
            <person name="Hayashi T."/>
            <person name="Toyoda A."/>
            <person name="Oliveira C."/>
            <person name="Osipova E."/>
            <person name="Leigh N.D."/>
            <person name="Simon A."/>
            <person name="Yun M.H."/>
        </authorList>
    </citation>
    <scope>NUCLEOTIDE SEQUENCE</scope>
    <source>
        <strain evidence="1">20211129_DDA</strain>
        <tissue evidence="1">Liver</tissue>
    </source>
</reference>
<accession>A0AAV7RKG5</accession>
<sequence length="77" mass="8710">MDRVHKTPSGRLTPGAQPCMLLARMLRYKGKLGILAAAGQQDKIEYNGDRISFFPRLRRGDTEETQNIYSGEEKTLL</sequence>
<name>A0AAV7RKG5_PLEWA</name>
<organism evidence="1 2">
    <name type="scientific">Pleurodeles waltl</name>
    <name type="common">Iberian ribbed newt</name>
    <dbReference type="NCBI Taxonomy" id="8319"/>
    <lineage>
        <taxon>Eukaryota</taxon>
        <taxon>Metazoa</taxon>
        <taxon>Chordata</taxon>
        <taxon>Craniata</taxon>
        <taxon>Vertebrata</taxon>
        <taxon>Euteleostomi</taxon>
        <taxon>Amphibia</taxon>
        <taxon>Batrachia</taxon>
        <taxon>Caudata</taxon>
        <taxon>Salamandroidea</taxon>
        <taxon>Salamandridae</taxon>
        <taxon>Pleurodelinae</taxon>
        <taxon>Pleurodeles</taxon>
    </lineage>
</organism>
<keyword evidence="2" id="KW-1185">Reference proteome</keyword>
<evidence type="ECO:0000313" key="1">
    <source>
        <dbReference type="EMBL" id="KAJ1151295.1"/>
    </source>
</evidence>